<name>A0A7W5CEK5_9BACL</name>
<gene>
    <name evidence="1" type="ORF">FHS16_006379</name>
</gene>
<proteinExistence type="predicted"/>
<comment type="caution">
    <text evidence="1">The sequence shown here is derived from an EMBL/GenBank/DDBJ whole genome shotgun (WGS) entry which is preliminary data.</text>
</comment>
<dbReference type="RefSeq" id="WP_183571546.1">
    <property type="nucleotide sequence ID" value="NZ_CBCSLB010000044.1"/>
</dbReference>
<reference evidence="1 2" key="1">
    <citation type="submission" date="2020-08" db="EMBL/GenBank/DDBJ databases">
        <title>Genomic Encyclopedia of Type Strains, Phase III (KMG-III): the genomes of soil and plant-associated and newly described type strains.</title>
        <authorList>
            <person name="Whitman W."/>
        </authorList>
    </citation>
    <scope>NUCLEOTIDE SEQUENCE [LARGE SCALE GENOMIC DNA]</scope>
    <source>
        <strain evidence="1 2">CECT 8234</strain>
    </source>
</reference>
<organism evidence="1 2">
    <name type="scientific">Paenibacillus endophyticus</name>
    <dbReference type="NCBI Taxonomy" id="1294268"/>
    <lineage>
        <taxon>Bacteria</taxon>
        <taxon>Bacillati</taxon>
        <taxon>Bacillota</taxon>
        <taxon>Bacilli</taxon>
        <taxon>Bacillales</taxon>
        <taxon>Paenibacillaceae</taxon>
        <taxon>Paenibacillus</taxon>
    </lineage>
</organism>
<dbReference type="AlphaFoldDB" id="A0A7W5CEK5"/>
<sequence length="83" mass="8914">MTPSKGEKNGVLTNLPQVLSELAVCARCGKAYEIGGYRLERAAPYDQAKASKQRMELHPNAAGDSDVTMLQSFFLKPDSGLAA</sequence>
<dbReference type="EMBL" id="JACHXW010000036">
    <property type="protein sequence ID" value="MBB3156257.1"/>
    <property type="molecule type" value="Genomic_DNA"/>
</dbReference>
<evidence type="ECO:0000313" key="1">
    <source>
        <dbReference type="EMBL" id="MBB3156257.1"/>
    </source>
</evidence>
<dbReference type="Proteomes" id="UP000518605">
    <property type="component" value="Unassembled WGS sequence"/>
</dbReference>
<keyword evidence="2" id="KW-1185">Reference proteome</keyword>
<protein>
    <submittedName>
        <fullName evidence="1">Uncharacterized protein</fullName>
    </submittedName>
</protein>
<accession>A0A7W5CEK5</accession>
<evidence type="ECO:0000313" key="2">
    <source>
        <dbReference type="Proteomes" id="UP000518605"/>
    </source>
</evidence>